<dbReference type="Proteomes" id="UP000219494">
    <property type="component" value="Unassembled WGS sequence"/>
</dbReference>
<reference evidence="3 4" key="1">
    <citation type="submission" date="2017-07" db="EMBL/GenBank/DDBJ databases">
        <authorList>
            <person name="Sun Z.S."/>
            <person name="Albrecht U."/>
            <person name="Echele G."/>
            <person name="Lee C.C."/>
        </authorList>
    </citation>
    <scope>NUCLEOTIDE SEQUENCE [LARGE SCALE GENOMIC DNA]</scope>
    <source>
        <strain evidence="3 4">CGMCC 1.12672</strain>
    </source>
</reference>
<feature type="region of interest" description="Disordered" evidence="1">
    <location>
        <begin position="37"/>
        <end position="59"/>
    </location>
</feature>
<dbReference type="EMBL" id="OBMI01000001">
    <property type="protein sequence ID" value="SOB79906.1"/>
    <property type="molecule type" value="Genomic_DNA"/>
</dbReference>
<sequence length="59" mass="6591">MSGGWWSLMTILGPIVLAVAIAWALLNNRRSKAAEDRTEAATRQMYAEQNAEDKAKEVR</sequence>
<keyword evidence="2" id="KW-0812">Transmembrane</keyword>
<evidence type="ECO:0000256" key="1">
    <source>
        <dbReference type="SAM" id="MobiDB-lite"/>
    </source>
</evidence>
<organism evidence="3 4">
    <name type="scientific">Sphingomonas guangdongensis</name>
    <dbReference type="NCBI Taxonomy" id="1141890"/>
    <lineage>
        <taxon>Bacteria</taxon>
        <taxon>Pseudomonadati</taxon>
        <taxon>Pseudomonadota</taxon>
        <taxon>Alphaproteobacteria</taxon>
        <taxon>Sphingomonadales</taxon>
        <taxon>Sphingomonadaceae</taxon>
        <taxon>Sphingomonas</taxon>
    </lineage>
</organism>
<dbReference type="AlphaFoldDB" id="A0A285QDJ9"/>
<evidence type="ECO:0000256" key="2">
    <source>
        <dbReference type="SAM" id="Phobius"/>
    </source>
</evidence>
<keyword evidence="4" id="KW-1185">Reference proteome</keyword>
<evidence type="ECO:0000313" key="3">
    <source>
        <dbReference type="EMBL" id="SOB79906.1"/>
    </source>
</evidence>
<dbReference type="RefSeq" id="WP_097062651.1">
    <property type="nucleotide sequence ID" value="NZ_OBMI01000001.1"/>
</dbReference>
<gene>
    <name evidence="3" type="ORF">SAMN06297144_0792</name>
</gene>
<evidence type="ECO:0000313" key="4">
    <source>
        <dbReference type="Proteomes" id="UP000219494"/>
    </source>
</evidence>
<accession>A0A285QDJ9</accession>
<feature type="transmembrane region" description="Helical" evidence="2">
    <location>
        <begin position="6"/>
        <end position="26"/>
    </location>
</feature>
<dbReference type="OrthoDB" id="7586244at2"/>
<keyword evidence="2" id="KW-0472">Membrane</keyword>
<proteinExistence type="predicted"/>
<keyword evidence="2" id="KW-1133">Transmembrane helix</keyword>
<protein>
    <submittedName>
        <fullName evidence="3">Uncharacterized protein</fullName>
    </submittedName>
</protein>
<name>A0A285QDJ9_9SPHN</name>